<gene>
    <name evidence="1" type="ORF">DPMN_110136</name>
</gene>
<reference evidence="1" key="2">
    <citation type="submission" date="2020-11" db="EMBL/GenBank/DDBJ databases">
        <authorList>
            <person name="McCartney M.A."/>
            <person name="Auch B."/>
            <person name="Kono T."/>
            <person name="Mallez S."/>
            <person name="Becker A."/>
            <person name="Gohl D.M."/>
            <person name="Silverstein K.A.T."/>
            <person name="Koren S."/>
            <person name="Bechman K.B."/>
            <person name="Herman A."/>
            <person name="Abrahante J.E."/>
            <person name="Garbe J."/>
        </authorList>
    </citation>
    <scope>NUCLEOTIDE SEQUENCE</scope>
    <source>
        <strain evidence="1">Duluth1</strain>
        <tissue evidence="1">Whole animal</tissue>
    </source>
</reference>
<reference evidence="1" key="1">
    <citation type="journal article" date="2019" name="bioRxiv">
        <title>The Genome of the Zebra Mussel, Dreissena polymorpha: A Resource for Invasive Species Research.</title>
        <authorList>
            <person name="McCartney M.A."/>
            <person name="Auch B."/>
            <person name="Kono T."/>
            <person name="Mallez S."/>
            <person name="Zhang Y."/>
            <person name="Obille A."/>
            <person name="Becker A."/>
            <person name="Abrahante J.E."/>
            <person name="Garbe J."/>
            <person name="Badalamenti J.P."/>
            <person name="Herman A."/>
            <person name="Mangelson H."/>
            <person name="Liachko I."/>
            <person name="Sullivan S."/>
            <person name="Sone E.D."/>
            <person name="Koren S."/>
            <person name="Silverstein K.A.T."/>
            <person name="Beckman K.B."/>
            <person name="Gohl D.M."/>
        </authorList>
    </citation>
    <scope>NUCLEOTIDE SEQUENCE</scope>
    <source>
        <strain evidence="1">Duluth1</strain>
        <tissue evidence="1">Whole animal</tissue>
    </source>
</reference>
<proteinExistence type="predicted"/>
<protein>
    <submittedName>
        <fullName evidence="1">Uncharacterized protein</fullName>
    </submittedName>
</protein>
<sequence length="171" mass="19451">MPIQRSSPNLIVLTRFYYSHIGTIPHLPGGHILTNLLIKFHEERTINVVSRDKCAAPLSTINAASRLFTRQFSHVIQLTGTILELNSRIKKTNVLSKFHENWAKHVTSTVFTCFHYIHIEKNAPPTGGHDFSRIPTIFEPMKTAPPTGRHANILTNFELGRDFIRTTLVKK</sequence>
<evidence type="ECO:0000313" key="1">
    <source>
        <dbReference type="EMBL" id="KAH3836761.1"/>
    </source>
</evidence>
<accession>A0A9D4QMN6</accession>
<organism evidence="1 2">
    <name type="scientific">Dreissena polymorpha</name>
    <name type="common">Zebra mussel</name>
    <name type="synonym">Mytilus polymorpha</name>
    <dbReference type="NCBI Taxonomy" id="45954"/>
    <lineage>
        <taxon>Eukaryota</taxon>
        <taxon>Metazoa</taxon>
        <taxon>Spiralia</taxon>
        <taxon>Lophotrochozoa</taxon>
        <taxon>Mollusca</taxon>
        <taxon>Bivalvia</taxon>
        <taxon>Autobranchia</taxon>
        <taxon>Heteroconchia</taxon>
        <taxon>Euheterodonta</taxon>
        <taxon>Imparidentia</taxon>
        <taxon>Neoheterodontei</taxon>
        <taxon>Myida</taxon>
        <taxon>Dreissenoidea</taxon>
        <taxon>Dreissenidae</taxon>
        <taxon>Dreissena</taxon>
    </lineage>
</organism>
<dbReference type="AlphaFoldDB" id="A0A9D4QMN6"/>
<dbReference type="Proteomes" id="UP000828390">
    <property type="component" value="Unassembled WGS sequence"/>
</dbReference>
<name>A0A9D4QMN6_DREPO</name>
<comment type="caution">
    <text evidence="1">The sequence shown here is derived from an EMBL/GenBank/DDBJ whole genome shotgun (WGS) entry which is preliminary data.</text>
</comment>
<evidence type="ECO:0000313" key="2">
    <source>
        <dbReference type="Proteomes" id="UP000828390"/>
    </source>
</evidence>
<keyword evidence="2" id="KW-1185">Reference proteome</keyword>
<dbReference type="EMBL" id="JAIWYP010000004">
    <property type="protein sequence ID" value="KAH3836761.1"/>
    <property type="molecule type" value="Genomic_DNA"/>
</dbReference>